<feature type="compositionally biased region" description="Pro residues" evidence="1">
    <location>
        <begin position="605"/>
        <end position="628"/>
    </location>
</feature>
<feature type="compositionally biased region" description="Pro residues" evidence="1">
    <location>
        <begin position="157"/>
        <end position="167"/>
    </location>
</feature>
<feature type="compositionally biased region" description="Acidic residues" evidence="1">
    <location>
        <begin position="18"/>
        <end position="27"/>
    </location>
</feature>
<evidence type="ECO:0000256" key="1">
    <source>
        <dbReference type="SAM" id="MobiDB-lite"/>
    </source>
</evidence>
<proteinExistence type="predicted"/>
<feature type="region of interest" description="Disordered" evidence="1">
    <location>
        <begin position="279"/>
        <end position="298"/>
    </location>
</feature>
<dbReference type="PANTHER" id="PTHR35711">
    <property type="entry name" value="EXPRESSED PROTEIN"/>
    <property type="match status" value="1"/>
</dbReference>
<feature type="compositionally biased region" description="Acidic residues" evidence="1">
    <location>
        <begin position="552"/>
        <end position="568"/>
    </location>
</feature>
<feature type="compositionally biased region" description="Polar residues" evidence="1">
    <location>
        <begin position="89"/>
        <end position="105"/>
    </location>
</feature>
<feature type="region of interest" description="Disordered" evidence="1">
    <location>
        <begin position="1"/>
        <end position="141"/>
    </location>
</feature>
<evidence type="ECO:0000313" key="2">
    <source>
        <dbReference type="EMBL" id="KAF2461320.1"/>
    </source>
</evidence>
<feature type="region of interest" description="Disordered" evidence="1">
    <location>
        <begin position="153"/>
        <end position="172"/>
    </location>
</feature>
<feature type="compositionally biased region" description="Low complexity" evidence="1">
    <location>
        <begin position="199"/>
        <end position="215"/>
    </location>
</feature>
<feature type="compositionally biased region" description="Basic residues" evidence="1">
    <location>
        <begin position="591"/>
        <end position="604"/>
    </location>
</feature>
<dbReference type="InterPro" id="IPR018853">
    <property type="entry name" value="DUF2457"/>
</dbReference>
<feature type="compositionally biased region" description="Basic and acidic residues" evidence="1">
    <location>
        <begin position="280"/>
        <end position="294"/>
    </location>
</feature>
<feature type="compositionally biased region" description="Low complexity" evidence="1">
    <location>
        <begin position="109"/>
        <end position="120"/>
    </location>
</feature>
<feature type="region of interest" description="Disordered" evidence="1">
    <location>
        <begin position="712"/>
        <end position="733"/>
    </location>
</feature>
<feature type="compositionally biased region" description="Low complexity" evidence="1">
    <location>
        <begin position="655"/>
        <end position="664"/>
    </location>
</feature>
<sequence>MQPLVTAVESTLAASEEVVGDADEPPDEQTPRPSTSQPRLPSTDRFDKAAPAPQACKSSLLTQAIHTSESDAHEEEEPQVFRLPIRGMSTCSAWSNGSAASTAELTSDGGLTSPGTRTSTPSPPLPPASFRGLAPGFQKPEPEVRVAIHNEEHDVVPVPPTSHPAVPPSTRGETAVEAGLGRKRCITFACGKKEATKLASGSSASPEPSAAVTATKPAEPKEPSKRPCSLKFVCPTRNSSSNNSNPKESIAKPRSNGRLVSPPPPPRRLYVSPKVQNVRAHRDSDATVRNESPKGTRKTALLFRPRKYSDNYAELNKREATRFHEFASSEEEVDEWVQESTCHRMRLTVNDTLHIENKLRQLGEEAEEEAMEDEAIEEEEEAEEDEEDEDRDALDEEDVEEDEQASVEDDSDDGFHSDDEHGFASSDESDNDSDCNWWAPGRSTAATSTDHLDLIRNVPRGRSSASPSPVGSMSSACVSLKTHGVAKRRKSQPMQIRPITPDLPDSTDFVCGTLDEDRPLEEAYLSCLEQRRAAKHKVTPQDIDPTFPTSDPEMDEEDDEDDVPEAEESDHMFMMGQPDGDEENECPAAKPFKRSPRLSPKRMRSPPPPAKRCRSPPPAKRCRSPPPRRLFGLHSPKRMRSPPPAGRIRSPPPTRRTSFQRSPRVSNAAETYNPYVMQLGERPAAARGVASSLPRQRHMFPMGMMVVVVPEEGSNEDQSAQDQQQPAARSARGAIDIVKGLEKKRQLRREKLFQKHCWKVGNKDKERRVPPMPPGKGCERMREMGLGLAATHKGGKRPPGPLGPFEAVGEDAGERAQQHILSL</sequence>
<dbReference type="AlphaFoldDB" id="A0A6A6PBP3"/>
<gene>
    <name evidence="2" type="ORF">BDY21DRAFT_360465</name>
</gene>
<feature type="compositionally biased region" description="Low complexity" evidence="1">
    <location>
        <begin position="458"/>
        <end position="476"/>
    </location>
</feature>
<name>A0A6A6PBP3_9PEZI</name>
<feature type="compositionally biased region" description="Basic and acidic residues" evidence="1">
    <location>
        <begin position="413"/>
        <end position="422"/>
    </location>
</feature>
<dbReference type="OrthoDB" id="2011769at2759"/>
<organism evidence="2 3">
    <name type="scientific">Lineolata rhizophorae</name>
    <dbReference type="NCBI Taxonomy" id="578093"/>
    <lineage>
        <taxon>Eukaryota</taxon>
        <taxon>Fungi</taxon>
        <taxon>Dikarya</taxon>
        <taxon>Ascomycota</taxon>
        <taxon>Pezizomycotina</taxon>
        <taxon>Dothideomycetes</taxon>
        <taxon>Dothideomycetes incertae sedis</taxon>
        <taxon>Lineolatales</taxon>
        <taxon>Lineolataceae</taxon>
        <taxon>Lineolata</taxon>
    </lineage>
</organism>
<feature type="compositionally biased region" description="Low complexity" evidence="1">
    <location>
        <begin position="712"/>
        <end position="732"/>
    </location>
</feature>
<accession>A0A6A6PBP3</accession>
<protein>
    <submittedName>
        <fullName evidence="2">Uncharacterized protein</fullName>
    </submittedName>
</protein>
<feature type="region of interest" description="Disordered" evidence="1">
    <location>
        <begin position="790"/>
        <end position="823"/>
    </location>
</feature>
<reference evidence="2" key="1">
    <citation type="journal article" date="2020" name="Stud. Mycol.">
        <title>101 Dothideomycetes genomes: a test case for predicting lifestyles and emergence of pathogens.</title>
        <authorList>
            <person name="Haridas S."/>
            <person name="Albert R."/>
            <person name="Binder M."/>
            <person name="Bloem J."/>
            <person name="Labutti K."/>
            <person name="Salamov A."/>
            <person name="Andreopoulos B."/>
            <person name="Baker S."/>
            <person name="Barry K."/>
            <person name="Bills G."/>
            <person name="Bluhm B."/>
            <person name="Cannon C."/>
            <person name="Castanera R."/>
            <person name="Culley D."/>
            <person name="Daum C."/>
            <person name="Ezra D."/>
            <person name="Gonzalez J."/>
            <person name="Henrissat B."/>
            <person name="Kuo A."/>
            <person name="Liang C."/>
            <person name="Lipzen A."/>
            <person name="Lutzoni F."/>
            <person name="Magnuson J."/>
            <person name="Mondo S."/>
            <person name="Nolan M."/>
            <person name="Ohm R."/>
            <person name="Pangilinan J."/>
            <person name="Park H.-J."/>
            <person name="Ramirez L."/>
            <person name="Alfaro M."/>
            <person name="Sun H."/>
            <person name="Tritt A."/>
            <person name="Yoshinaga Y."/>
            <person name="Zwiers L.-H."/>
            <person name="Turgeon B."/>
            <person name="Goodwin S."/>
            <person name="Spatafora J."/>
            <person name="Crous P."/>
            <person name="Grigoriev I."/>
        </authorList>
    </citation>
    <scope>NUCLEOTIDE SEQUENCE</scope>
    <source>
        <strain evidence="2">ATCC 16933</strain>
    </source>
</reference>
<feature type="compositionally biased region" description="Acidic residues" evidence="1">
    <location>
        <begin position="364"/>
        <end position="412"/>
    </location>
</feature>
<evidence type="ECO:0000313" key="3">
    <source>
        <dbReference type="Proteomes" id="UP000799766"/>
    </source>
</evidence>
<keyword evidence="3" id="KW-1185">Reference proteome</keyword>
<feature type="compositionally biased region" description="Polar residues" evidence="1">
    <location>
        <begin position="31"/>
        <end position="40"/>
    </location>
</feature>
<feature type="region of interest" description="Disordered" evidence="1">
    <location>
        <begin position="532"/>
        <end position="669"/>
    </location>
</feature>
<feature type="compositionally biased region" description="Pro residues" evidence="1">
    <location>
        <begin position="641"/>
        <end position="654"/>
    </location>
</feature>
<dbReference type="PANTHER" id="PTHR35711:SF1">
    <property type="entry name" value="ECTODERMAL, ISOFORM F"/>
    <property type="match status" value="1"/>
</dbReference>
<feature type="region of interest" description="Disordered" evidence="1">
    <location>
        <begin position="197"/>
        <end position="270"/>
    </location>
</feature>
<dbReference type="Pfam" id="PF10446">
    <property type="entry name" value="DUF2457"/>
    <property type="match status" value="1"/>
</dbReference>
<feature type="compositionally biased region" description="Polar residues" evidence="1">
    <location>
        <begin position="56"/>
        <end position="67"/>
    </location>
</feature>
<dbReference type="Proteomes" id="UP000799766">
    <property type="component" value="Unassembled WGS sequence"/>
</dbReference>
<dbReference type="EMBL" id="MU001671">
    <property type="protein sequence ID" value="KAF2461320.1"/>
    <property type="molecule type" value="Genomic_DNA"/>
</dbReference>
<feature type="region of interest" description="Disordered" evidence="1">
    <location>
        <begin position="362"/>
        <end position="510"/>
    </location>
</feature>